<evidence type="ECO:0008006" key="3">
    <source>
        <dbReference type="Google" id="ProtNLM"/>
    </source>
</evidence>
<dbReference type="AlphaFoldDB" id="A0A7C4HA08"/>
<evidence type="ECO:0000313" key="1">
    <source>
        <dbReference type="EMBL" id="HGM59203.1"/>
    </source>
</evidence>
<organism evidence="1">
    <name type="scientific">Staphylothermus marinus</name>
    <dbReference type="NCBI Taxonomy" id="2280"/>
    <lineage>
        <taxon>Archaea</taxon>
        <taxon>Thermoproteota</taxon>
        <taxon>Thermoprotei</taxon>
        <taxon>Desulfurococcales</taxon>
        <taxon>Desulfurococcaceae</taxon>
        <taxon>Staphylothermus</taxon>
    </lineage>
</organism>
<accession>A0A7C4HA08</accession>
<protein>
    <recommendedName>
        <fullName evidence="3">C2H2-type domain-containing protein</fullName>
    </recommendedName>
</protein>
<comment type="caution">
    <text evidence="1">The sequence shown here is derived from an EMBL/GenBank/DDBJ whole genome shotgun (WGS) entry which is preliminary data.</text>
</comment>
<proteinExistence type="predicted"/>
<sequence length="105" mass="12094">MNIFLKEELIKYVVRKALSLSTDDFELRSIVGTTRYVVMKYVVNSISEKLVSEKNNHLRCGLCGKGPFTKRGLFLHLLRIHKADIIEMLDKKYREVDQETSSSSA</sequence>
<dbReference type="EMBL" id="DTBJ01000056">
    <property type="protein sequence ID" value="HGM59203.1"/>
    <property type="molecule type" value="Genomic_DNA"/>
</dbReference>
<evidence type="ECO:0000313" key="2">
    <source>
        <dbReference type="EMBL" id="HGQ59585.1"/>
    </source>
</evidence>
<dbReference type="EMBL" id="DTBE01000068">
    <property type="protein sequence ID" value="HGQ59585.1"/>
    <property type="molecule type" value="Genomic_DNA"/>
</dbReference>
<gene>
    <name evidence="2" type="ORF">ENU09_02590</name>
    <name evidence="1" type="ORF">ENU14_06450</name>
</gene>
<reference evidence="1" key="1">
    <citation type="journal article" date="2020" name="mSystems">
        <title>Genome- and Community-Level Interaction Insights into Carbon Utilization and Element Cycling Functions of Hydrothermarchaeota in Hydrothermal Sediment.</title>
        <authorList>
            <person name="Zhou Z."/>
            <person name="Liu Y."/>
            <person name="Xu W."/>
            <person name="Pan J."/>
            <person name="Luo Z.H."/>
            <person name="Li M."/>
        </authorList>
    </citation>
    <scope>NUCLEOTIDE SEQUENCE [LARGE SCALE GENOMIC DNA]</scope>
    <source>
        <strain evidence="2">SpSt-638</strain>
        <strain evidence="1">SpSt-642</strain>
    </source>
</reference>
<name>A0A7C4HA08_STAMA</name>